<keyword evidence="9" id="KW-0862">Zinc</keyword>
<keyword evidence="6" id="KW-0227">DNA damage</keyword>
<dbReference type="KEGG" id="ehx:EMIHUDRAFT_450180"/>
<dbReference type="HOGENOM" id="CLU_373184_0_0_1"/>
<evidence type="ECO:0000256" key="3">
    <source>
        <dbReference type="ARBA" id="ARBA00012483"/>
    </source>
</evidence>
<evidence type="ECO:0000256" key="1">
    <source>
        <dbReference type="ARBA" id="ARBA00000900"/>
    </source>
</evidence>
<keyword evidence="15" id="KW-1185">Reference proteome</keyword>
<dbReference type="InterPro" id="IPR001841">
    <property type="entry name" value="Znf_RING"/>
</dbReference>
<accession>A0A0D3JUI6</accession>
<keyword evidence="8" id="KW-0833">Ubl conjugation pathway</keyword>
<evidence type="ECO:0000259" key="13">
    <source>
        <dbReference type="PROSITE" id="PS50089"/>
    </source>
</evidence>
<dbReference type="AlphaFoldDB" id="A0A0D3JUI6"/>
<feature type="domain" description="RING-type" evidence="13">
    <location>
        <begin position="253"/>
        <end position="292"/>
    </location>
</feature>
<feature type="region of interest" description="Disordered" evidence="12">
    <location>
        <begin position="1"/>
        <end position="25"/>
    </location>
</feature>
<dbReference type="PANTHER" id="PTHR23328:SF0">
    <property type="entry name" value="RING-TYPE DOMAIN-CONTAINING PROTEIN"/>
    <property type="match status" value="1"/>
</dbReference>
<dbReference type="PaxDb" id="2903-EOD27171"/>
<evidence type="ECO:0000313" key="14">
    <source>
        <dbReference type="EnsemblProtists" id="EOD27171"/>
    </source>
</evidence>
<dbReference type="GO" id="GO:0006302">
    <property type="term" value="P:double-strand break repair"/>
    <property type="evidence" value="ECO:0007669"/>
    <property type="project" value="TreeGrafter"/>
</dbReference>
<dbReference type="PANTHER" id="PTHR23328">
    <property type="entry name" value="RING-TYPE DOMAIN-CONTAINING PROTEIN"/>
    <property type="match status" value="1"/>
</dbReference>
<organism evidence="14 15">
    <name type="scientific">Emiliania huxleyi (strain CCMP1516)</name>
    <dbReference type="NCBI Taxonomy" id="280463"/>
    <lineage>
        <taxon>Eukaryota</taxon>
        <taxon>Haptista</taxon>
        <taxon>Haptophyta</taxon>
        <taxon>Prymnesiophyceae</taxon>
        <taxon>Isochrysidales</taxon>
        <taxon>Noelaerhabdaceae</taxon>
        <taxon>Emiliania</taxon>
    </lineage>
</organism>
<dbReference type="GO" id="GO:0005634">
    <property type="term" value="C:nucleus"/>
    <property type="evidence" value="ECO:0007669"/>
    <property type="project" value="UniProtKB-SubCell"/>
</dbReference>
<keyword evidence="7 11" id="KW-0863">Zinc-finger</keyword>
<feature type="region of interest" description="Disordered" evidence="12">
    <location>
        <begin position="432"/>
        <end position="456"/>
    </location>
</feature>
<evidence type="ECO:0000256" key="2">
    <source>
        <dbReference type="ARBA" id="ARBA00004123"/>
    </source>
</evidence>
<dbReference type="Gene3D" id="3.30.40.10">
    <property type="entry name" value="Zinc/RING finger domain, C3HC4 (zinc finger)"/>
    <property type="match status" value="2"/>
</dbReference>
<evidence type="ECO:0000256" key="12">
    <source>
        <dbReference type="SAM" id="MobiDB-lite"/>
    </source>
</evidence>
<comment type="catalytic activity">
    <reaction evidence="1">
        <text>S-ubiquitinyl-[E2 ubiquitin-conjugating enzyme]-L-cysteine + [acceptor protein]-L-lysine = [E2 ubiquitin-conjugating enzyme]-L-cysteine + N(6)-ubiquitinyl-[acceptor protein]-L-lysine.</text>
        <dbReference type="EC" id="2.3.2.27"/>
    </reaction>
</comment>
<evidence type="ECO:0000313" key="15">
    <source>
        <dbReference type="Proteomes" id="UP000013827"/>
    </source>
</evidence>
<comment type="subcellular location">
    <subcellularLocation>
        <location evidence="2">Nucleus</location>
    </subcellularLocation>
</comment>
<dbReference type="EnsemblProtists" id="EOD27171">
    <property type="protein sequence ID" value="EOD27171"/>
    <property type="gene ID" value="EMIHUDRAFT_450180"/>
</dbReference>
<feature type="compositionally biased region" description="Basic and acidic residues" evidence="12">
    <location>
        <begin position="447"/>
        <end position="456"/>
    </location>
</feature>
<dbReference type="SMART" id="SM00184">
    <property type="entry name" value="RING"/>
    <property type="match status" value="2"/>
</dbReference>
<evidence type="ECO:0000256" key="11">
    <source>
        <dbReference type="PROSITE-ProRule" id="PRU00175"/>
    </source>
</evidence>
<dbReference type="GO" id="GO:0061630">
    <property type="term" value="F:ubiquitin protein ligase activity"/>
    <property type="evidence" value="ECO:0007669"/>
    <property type="project" value="UniProtKB-EC"/>
</dbReference>
<dbReference type="EC" id="2.3.2.27" evidence="3"/>
<evidence type="ECO:0000256" key="7">
    <source>
        <dbReference type="ARBA" id="ARBA00022771"/>
    </source>
</evidence>
<protein>
    <recommendedName>
        <fullName evidence="3">RING-type E3 ubiquitin transferase</fullName>
        <ecNumber evidence="3">2.3.2.27</ecNumber>
    </recommendedName>
</protein>
<keyword evidence="10" id="KW-0539">Nucleus</keyword>
<keyword evidence="4" id="KW-0808">Transferase</keyword>
<feature type="region of interest" description="Disordered" evidence="12">
    <location>
        <begin position="684"/>
        <end position="745"/>
    </location>
</feature>
<dbReference type="InterPro" id="IPR013083">
    <property type="entry name" value="Znf_RING/FYVE/PHD"/>
</dbReference>
<dbReference type="InterPro" id="IPR018957">
    <property type="entry name" value="Znf_C3HC4_RING-type"/>
</dbReference>
<evidence type="ECO:0000256" key="10">
    <source>
        <dbReference type="ARBA" id="ARBA00023242"/>
    </source>
</evidence>
<dbReference type="PROSITE" id="PS50089">
    <property type="entry name" value="ZF_RING_2"/>
    <property type="match status" value="1"/>
</dbReference>
<dbReference type="GeneID" id="17272717"/>
<feature type="compositionally biased region" description="Basic and acidic residues" evidence="12">
    <location>
        <begin position="167"/>
        <end position="177"/>
    </location>
</feature>
<evidence type="ECO:0000256" key="8">
    <source>
        <dbReference type="ARBA" id="ARBA00022786"/>
    </source>
</evidence>
<evidence type="ECO:0000256" key="9">
    <source>
        <dbReference type="ARBA" id="ARBA00022833"/>
    </source>
</evidence>
<keyword evidence="5" id="KW-0479">Metal-binding</keyword>
<dbReference type="InterPro" id="IPR051657">
    <property type="entry name" value="RNF168/RNF169_E3_ubiq-ligase"/>
</dbReference>
<reference evidence="14" key="2">
    <citation type="submission" date="2024-10" db="UniProtKB">
        <authorList>
            <consortium name="EnsemblProtists"/>
        </authorList>
    </citation>
    <scope>IDENTIFICATION</scope>
</reference>
<name>A0A0D3JUI6_EMIH1</name>
<dbReference type="SUPFAM" id="SSF57850">
    <property type="entry name" value="RING/U-box"/>
    <property type="match status" value="1"/>
</dbReference>
<dbReference type="RefSeq" id="XP_005779600.1">
    <property type="nucleotide sequence ID" value="XM_005779543.1"/>
</dbReference>
<reference evidence="15" key="1">
    <citation type="journal article" date="2013" name="Nature">
        <title>Pan genome of the phytoplankton Emiliania underpins its global distribution.</title>
        <authorList>
            <person name="Read B.A."/>
            <person name="Kegel J."/>
            <person name="Klute M.J."/>
            <person name="Kuo A."/>
            <person name="Lefebvre S.C."/>
            <person name="Maumus F."/>
            <person name="Mayer C."/>
            <person name="Miller J."/>
            <person name="Monier A."/>
            <person name="Salamov A."/>
            <person name="Young J."/>
            <person name="Aguilar M."/>
            <person name="Claverie J.M."/>
            <person name="Frickenhaus S."/>
            <person name="Gonzalez K."/>
            <person name="Herman E.K."/>
            <person name="Lin Y.C."/>
            <person name="Napier J."/>
            <person name="Ogata H."/>
            <person name="Sarno A.F."/>
            <person name="Shmutz J."/>
            <person name="Schroeder D."/>
            <person name="de Vargas C."/>
            <person name="Verret F."/>
            <person name="von Dassow P."/>
            <person name="Valentin K."/>
            <person name="Van de Peer Y."/>
            <person name="Wheeler G."/>
            <person name="Dacks J.B."/>
            <person name="Delwiche C.F."/>
            <person name="Dyhrman S.T."/>
            <person name="Glockner G."/>
            <person name="John U."/>
            <person name="Richards T."/>
            <person name="Worden A.Z."/>
            <person name="Zhang X."/>
            <person name="Grigoriev I.V."/>
            <person name="Allen A.E."/>
            <person name="Bidle K."/>
            <person name="Borodovsky M."/>
            <person name="Bowler C."/>
            <person name="Brownlee C."/>
            <person name="Cock J.M."/>
            <person name="Elias M."/>
            <person name="Gladyshev V.N."/>
            <person name="Groth M."/>
            <person name="Guda C."/>
            <person name="Hadaegh A."/>
            <person name="Iglesias-Rodriguez M.D."/>
            <person name="Jenkins J."/>
            <person name="Jones B.M."/>
            <person name="Lawson T."/>
            <person name="Leese F."/>
            <person name="Lindquist E."/>
            <person name="Lobanov A."/>
            <person name="Lomsadze A."/>
            <person name="Malik S.B."/>
            <person name="Marsh M.E."/>
            <person name="Mackinder L."/>
            <person name="Mock T."/>
            <person name="Mueller-Roeber B."/>
            <person name="Pagarete A."/>
            <person name="Parker M."/>
            <person name="Probert I."/>
            <person name="Quesneville H."/>
            <person name="Raines C."/>
            <person name="Rensing S.A."/>
            <person name="Riano-Pachon D.M."/>
            <person name="Richier S."/>
            <person name="Rokitta S."/>
            <person name="Shiraiwa Y."/>
            <person name="Soanes D.M."/>
            <person name="van der Giezen M."/>
            <person name="Wahlund T.M."/>
            <person name="Williams B."/>
            <person name="Wilson W."/>
            <person name="Wolfe G."/>
            <person name="Wurch L.L."/>
        </authorList>
    </citation>
    <scope>NUCLEOTIDE SEQUENCE</scope>
</reference>
<dbReference type="STRING" id="2903.R1EW00"/>
<dbReference type="Pfam" id="PF00097">
    <property type="entry name" value="zf-C3HC4"/>
    <property type="match status" value="1"/>
</dbReference>
<dbReference type="GO" id="GO:0035861">
    <property type="term" value="C:site of double-strand break"/>
    <property type="evidence" value="ECO:0007669"/>
    <property type="project" value="TreeGrafter"/>
</dbReference>
<evidence type="ECO:0000256" key="4">
    <source>
        <dbReference type="ARBA" id="ARBA00022679"/>
    </source>
</evidence>
<dbReference type="GO" id="GO:0031491">
    <property type="term" value="F:nucleosome binding"/>
    <property type="evidence" value="ECO:0007669"/>
    <property type="project" value="TreeGrafter"/>
</dbReference>
<evidence type="ECO:0000256" key="6">
    <source>
        <dbReference type="ARBA" id="ARBA00022763"/>
    </source>
</evidence>
<dbReference type="GO" id="GO:0008270">
    <property type="term" value="F:zinc ion binding"/>
    <property type="evidence" value="ECO:0007669"/>
    <property type="project" value="UniProtKB-KW"/>
</dbReference>
<feature type="region of interest" description="Disordered" evidence="12">
    <location>
        <begin position="152"/>
        <end position="186"/>
    </location>
</feature>
<sequence>MRLAMAQRAVPAPEPDPEPAPAEDAVADAAASSAAADLLPVWVYVKEHLARRREQLWHALCTEYAARAGAKVDEIDRAVREALLQRFGPLETALAAAAEGHEGEAPEEAAAVLRAALAAAGGEAWPAELAALVLQGLGLDFAPAAAAKPAAAKPAAAKRGGSAGKAAAEKAEERAEETAAPADGPSAYRTAAELAGEFRAKLEGAAAAQLEELCAPVADSSLAHDIGAAAPLARVSTVPDAPFVRSLLGGLECAICSALPEEPCTTQCGHSFCLGCFHDVCAQGTRRCPMCREAVGAISRYVAPNRVQAELVRQLTAAAEQPSAPLQLGELRETLRCPACKLVMGGAVSAPTGDSFCGGCFTHLARGDGAALAPYVPDERARRALVGIRSKLRVNVALQSAIEALFPAETRIAPAVRQRALRGEPLDGRPALRLARPARGGGEELTAEEREARRKEREAERVQALLAAGKDVYAGERDNAGTPATSRFRMPDISHLCDGKGRPLKHNRSCHVCTQGNASWRGGFFQPLGCSKCEKIYCPRCIGNIQGKPYAEHKEEIDQFIEEHKLSYECVCCENKCACQAKEFEPLEVISSSADKCAVLRVSAKHPFKPGDKVRVTGHHGSCRDDELKKGEWAVKQSLSPTSFSIELDLRKGGGKGGKVEMVKLQKHKRWGWAGATGFGIQKDAPAGKKYCPPAKRPSGAKDAPPSKRQAAAGKSKVEAKPAKAHLTKQWPQSSPARGRARAGA</sequence>
<dbReference type="Proteomes" id="UP000013827">
    <property type="component" value="Unassembled WGS sequence"/>
</dbReference>
<feature type="compositionally biased region" description="Low complexity" evidence="12">
    <location>
        <begin position="152"/>
        <end position="166"/>
    </location>
</feature>
<evidence type="ECO:0000256" key="5">
    <source>
        <dbReference type="ARBA" id="ARBA00022723"/>
    </source>
</evidence>
<proteinExistence type="predicted"/>